<dbReference type="GO" id="GO:0016740">
    <property type="term" value="F:transferase activity"/>
    <property type="evidence" value="ECO:0007669"/>
    <property type="project" value="UniProtKB-KW"/>
</dbReference>
<keyword evidence="2" id="KW-1133">Transmembrane helix</keyword>
<dbReference type="InterPro" id="IPR011009">
    <property type="entry name" value="Kinase-like_dom_sf"/>
</dbReference>
<dbReference type="RefSeq" id="WP_152195824.1">
    <property type="nucleotide sequence ID" value="NZ_VUKD01000004.1"/>
</dbReference>
<evidence type="ECO:0000313" key="5">
    <source>
        <dbReference type="Proteomes" id="UP000437709"/>
    </source>
</evidence>
<proteinExistence type="inferred from homology"/>
<feature type="transmembrane region" description="Helical" evidence="2">
    <location>
        <begin position="609"/>
        <end position="628"/>
    </location>
</feature>
<feature type="domain" description="ABC1 atypical kinase-like" evidence="3">
    <location>
        <begin position="202"/>
        <end position="445"/>
    </location>
</feature>
<dbReference type="InterPro" id="IPR004147">
    <property type="entry name" value="ABC1_dom"/>
</dbReference>
<reference evidence="4 5" key="1">
    <citation type="submission" date="2019-10" db="EMBL/GenBank/DDBJ databases">
        <title>Georgenia wutianyii sp. nov. and Georgenia yuyongxinii sp. nov. isolated from plateau pika (Ochotona curzoniae) in the Qinghai-Tibet plateau of China.</title>
        <authorList>
            <person name="Tian Z."/>
        </authorList>
    </citation>
    <scope>NUCLEOTIDE SEQUENCE [LARGE SCALE GENOMIC DNA]</scope>
    <source>
        <strain evidence="4 5">JCM 19765</strain>
    </source>
</reference>
<feature type="transmembrane region" description="Helical" evidence="2">
    <location>
        <begin position="640"/>
        <end position="661"/>
    </location>
</feature>
<name>A0A6N7EGU8_9MICO</name>
<dbReference type="Gene3D" id="1.10.510.10">
    <property type="entry name" value="Transferase(Phosphotransferase) domain 1"/>
    <property type="match status" value="1"/>
</dbReference>
<evidence type="ECO:0000256" key="2">
    <source>
        <dbReference type="SAM" id="Phobius"/>
    </source>
</evidence>
<keyword evidence="2" id="KW-0472">Membrane</keyword>
<keyword evidence="4" id="KW-0808">Transferase</keyword>
<dbReference type="PANTHER" id="PTHR10566">
    <property type="entry name" value="CHAPERONE-ACTIVITY OF BC1 COMPLEX CABC1 -RELATED"/>
    <property type="match status" value="1"/>
</dbReference>
<dbReference type="Proteomes" id="UP000437709">
    <property type="component" value="Unassembled WGS sequence"/>
</dbReference>
<gene>
    <name evidence="4" type="ORF">GB881_03905</name>
</gene>
<comment type="similarity">
    <text evidence="1">Belongs to the protein kinase superfamily. ADCK protein kinase family.</text>
</comment>
<dbReference type="CDD" id="cd05121">
    <property type="entry name" value="ABC1_ADCK3-like"/>
    <property type="match status" value="1"/>
</dbReference>
<evidence type="ECO:0000256" key="1">
    <source>
        <dbReference type="ARBA" id="ARBA00009670"/>
    </source>
</evidence>
<dbReference type="Pfam" id="PF03109">
    <property type="entry name" value="ABC1"/>
    <property type="match status" value="1"/>
</dbReference>
<accession>A0A6N7EGU8</accession>
<evidence type="ECO:0000313" key="4">
    <source>
        <dbReference type="EMBL" id="MPV36198.1"/>
    </source>
</evidence>
<dbReference type="SUPFAM" id="SSF56112">
    <property type="entry name" value="Protein kinase-like (PK-like)"/>
    <property type="match status" value="1"/>
</dbReference>
<comment type="caution">
    <text evidence="4">The sequence shown here is derived from an EMBL/GenBank/DDBJ whole genome shotgun (WGS) entry which is preliminary data.</text>
</comment>
<dbReference type="InterPro" id="IPR050154">
    <property type="entry name" value="UbiB_kinase"/>
</dbReference>
<keyword evidence="2" id="KW-0812">Transmembrane</keyword>
<dbReference type="EMBL" id="WHPC01000008">
    <property type="protein sequence ID" value="MPV36198.1"/>
    <property type="molecule type" value="Genomic_DNA"/>
</dbReference>
<feature type="transmembrane region" description="Helical" evidence="2">
    <location>
        <begin position="6"/>
        <end position="22"/>
    </location>
</feature>
<keyword evidence="5" id="KW-1185">Reference proteome</keyword>
<dbReference type="PANTHER" id="PTHR10566:SF113">
    <property type="entry name" value="PROTEIN ACTIVITY OF BC1 COMPLEX KINASE 7, CHLOROPLASTIC"/>
    <property type="match status" value="1"/>
</dbReference>
<feature type="transmembrane region" description="Helical" evidence="2">
    <location>
        <begin position="81"/>
        <end position="105"/>
    </location>
</feature>
<dbReference type="AlphaFoldDB" id="A0A6N7EGU8"/>
<sequence length="669" mass="72207">MSPLLYVLAVVLYVVTVAFFALTVRRLLGVQVSLFRTAVATLIALTISRPLLRALVTEPSGYEDTLEGIGENAVPTVELGLYLALLGAVTFVVAMVLLVLAEVLVPDGSLPGPLELWRGWRGRLARSGRYAEILRIATRHGLARFLRGRRHLSLGSVAERRDLARSLRHAMEDGGVTFVKLGQQLSTRRDLLPPEFVAELAQLQDHVAPVAWEEMAERIRTEIGREPDDVFAEIDREALASASIAQVHAARLHSGRRVVVKIQRPGIERDVERDLDIVTRLAQMLEARTGWGRSIGLRDLAAGFADALAEELDFTIERDNMRGVAAALEHSGTSGITVPAPIAELSTARVLVMDRLDGVPLGVAESTLRGLGPDMRSQLAATLLQTVMDQLLESGVFHVDLHPGNVLVADDGTLGMLDLGSVGRLGAKTRRSMGQFLAAIGTGDSVAASDALLELVERPEEIDERSLEQAIGALILRFTTGGTTDGAAAFTSLFSLISTYGLGVPPEVAAVFRAMATLESTLRALDPGYDLVTEAKTLGRSRIAGLATPARLKETVEQELGSLVPILRRLPRRVDRLADAAEHGRLTANVRLFADVRDRQVVTNLVHRTLLTVLAATTGLMSVGLFTIRGGPPVTDGVTLYTIMATGLFVISVILGLRVLITIFKRDEP</sequence>
<evidence type="ECO:0000259" key="3">
    <source>
        <dbReference type="Pfam" id="PF03109"/>
    </source>
</evidence>
<protein>
    <submittedName>
        <fullName evidence="4">Phosphotransferase</fullName>
    </submittedName>
</protein>
<organism evidence="4 5">
    <name type="scientific">Georgenia subflava</name>
    <dbReference type="NCBI Taxonomy" id="1622177"/>
    <lineage>
        <taxon>Bacteria</taxon>
        <taxon>Bacillati</taxon>
        <taxon>Actinomycetota</taxon>
        <taxon>Actinomycetes</taxon>
        <taxon>Micrococcales</taxon>
        <taxon>Bogoriellaceae</taxon>
        <taxon>Georgenia</taxon>
    </lineage>
</organism>